<evidence type="ECO:0000313" key="11">
    <source>
        <dbReference type="Proteomes" id="UP001642482"/>
    </source>
</evidence>
<dbReference type="SUPFAM" id="SSF57701">
    <property type="entry name" value="Zn2/Cys6 DNA-binding domain"/>
    <property type="match status" value="1"/>
</dbReference>
<keyword evidence="7" id="KW-0539">Nucleus</keyword>
<evidence type="ECO:0000256" key="2">
    <source>
        <dbReference type="ARBA" id="ARBA00022723"/>
    </source>
</evidence>
<evidence type="ECO:0000256" key="3">
    <source>
        <dbReference type="ARBA" id="ARBA00022833"/>
    </source>
</evidence>
<dbReference type="Pfam" id="PF00172">
    <property type="entry name" value="Zn_clus"/>
    <property type="match status" value="1"/>
</dbReference>
<evidence type="ECO:0000256" key="8">
    <source>
        <dbReference type="SAM" id="MobiDB-lite"/>
    </source>
</evidence>
<keyword evidence="6" id="KW-0804">Transcription</keyword>
<evidence type="ECO:0000259" key="9">
    <source>
        <dbReference type="PROSITE" id="PS50048"/>
    </source>
</evidence>
<evidence type="ECO:0000256" key="6">
    <source>
        <dbReference type="ARBA" id="ARBA00023163"/>
    </source>
</evidence>
<dbReference type="InterPro" id="IPR052202">
    <property type="entry name" value="Yeast_MetPath_Reg"/>
</dbReference>
<protein>
    <recommendedName>
        <fullName evidence="9">Zn(2)-C6 fungal-type domain-containing protein</fullName>
    </recommendedName>
</protein>
<dbReference type="CDD" id="cd00067">
    <property type="entry name" value="GAL4"/>
    <property type="match status" value="1"/>
</dbReference>
<reference evidence="10 11" key="1">
    <citation type="submission" date="2024-01" db="EMBL/GenBank/DDBJ databases">
        <authorList>
            <person name="Allen C."/>
            <person name="Tagirdzhanova G."/>
        </authorList>
    </citation>
    <scope>NUCLEOTIDE SEQUENCE [LARGE SCALE GENOMIC DNA]</scope>
</reference>
<dbReference type="SMART" id="SM00906">
    <property type="entry name" value="Fungal_trans"/>
    <property type="match status" value="1"/>
</dbReference>
<dbReference type="EMBL" id="CAWUHD010000132">
    <property type="protein sequence ID" value="CAK7234280.1"/>
    <property type="molecule type" value="Genomic_DNA"/>
</dbReference>
<dbReference type="CDD" id="cd12148">
    <property type="entry name" value="fungal_TF_MHR"/>
    <property type="match status" value="1"/>
</dbReference>
<keyword evidence="5" id="KW-0238">DNA-binding</keyword>
<dbReference type="Proteomes" id="UP001642482">
    <property type="component" value="Unassembled WGS sequence"/>
</dbReference>
<keyword evidence="3" id="KW-0862">Zinc</keyword>
<dbReference type="PROSITE" id="PS00463">
    <property type="entry name" value="ZN2_CY6_FUNGAL_1"/>
    <property type="match status" value="1"/>
</dbReference>
<comment type="subcellular location">
    <subcellularLocation>
        <location evidence="1">Nucleus</location>
    </subcellularLocation>
</comment>
<accession>A0ABP0CQB9</accession>
<evidence type="ECO:0000256" key="7">
    <source>
        <dbReference type="ARBA" id="ARBA00023242"/>
    </source>
</evidence>
<evidence type="ECO:0000256" key="1">
    <source>
        <dbReference type="ARBA" id="ARBA00004123"/>
    </source>
</evidence>
<keyword evidence="2" id="KW-0479">Metal-binding</keyword>
<dbReference type="PANTHER" id="PTHR47782:SF12">
    <property type="entry name" value="ZN(II)2CYS6 TRANSCRIPTION FACTOR (EUROFUNG)"/>
    <property type="match status" value="1"/>
</dbReference>
<proteinExistence type="predicted"/>
<evidence type="ECO:0000313" key="10">
    <source>
        <dbReference type="EMBL" id="CAK7234280.1"/>
    </source>
</evidence>
<dbReference type="Pfam" id="PF04082">
    <property type="entry name" value="Fungal_trans"/>
    <property type="match status" value="1"/>
</dbReference>
<sequence>MLPNSSVHRRSKEPQRIRTGARMLVACIYCKEHKLKCDNSVPACANCCRFNQTCLVEDPITKRHQPRNYLDMLEARIAYLEGQLYNKSGQSEKPAGNVVVHNQPRPADPFTTCTTATPSVLSFPSPSETPRPDKSDDDVDSLAATVGMLGLGAAGMEPRYLGSSSAFAFSRAISSSLLLRDTSPAASSQGMDGINDTGLMPCALPSYEDGLVLSNAYFENIHIQYPFLHEPTFRMWEVQRVSSLPVPVSDPEVASFFVYLIYAIGALLLPTTRHSHEQLYISAMRYMDAVLHKDNLQSVQGLLACCVYSLRSPTGPSLWKLNGLALRQCIELGYHRDVRSFGPRVGAVQLELRKRAFWTAFAIDCSVAMFLGRPLGLSLPQIDVELPKNIGDGNVFAAAGSGAGVSSPATDLSVALHMFRLRRLWAKIHVALFTDTKRIRTTDKAYTARIQQLRTELDEWRATAPPEPPRTGAALTLFGSKDWYDSNYSHSILLLHRNHLIEARATVPGPIVLACLDATESISRGYYRQFILGHVNCTWGCLHVLFLAGLTYLHCLWTSAAARESRHLDTVSNTCMDCSMVFAVMAERWDRAAPYRDMFETLSRKTIAMMIGDKDPSVSEWPENMGASMLAESSSLEDPWEVMQWINEDLLQQPMDEPGTFPL</sequence>
<feature type="region of interest" description="Disordered" evidence="8">
    <location>
        <begin position="115"/>
        <end position="138"/>
    </location>
</feature>
<dbReference type="InterPro" id="IPR001138">
    <property type="entry name" value="Zn2Cys6_DnaBD"/>
</dbReference>
<comment type="caution">
    <text evidence="10">The sequence shown here is derived from an EMBL/GenBank/DDBJ whole genome shotgun (WGS) entry which is preliminary data.</text>
</comment>
<dbReference type="Gene3D" id="4.10.240.10">
    <property type="entry name" value="Zn(2)-C6 fungal-type DNA-binding domain"/>
    <property type="match status" value="1"/>
</dbReference>
<dbReference type="InterPro" id="IPR007219">
    <property type="entry name" value="XnlR_reg_dom"/>
</dbReference>
<gene>
    <name evidence="10" type="ORF">SEUCBS140593_008889</name>
</gene>
<evidence type="ECO:0000256" key="5">
    <source>
        <dbReference type="ARBA" id="ARBA00023125"/>
    </source>
</evidence>
<dbReference type="PROSITE" id="PS50048">
    <property type="entry name" value="ZN2_CY6_FUNGAL_2"/>
    <property type="match status" value="1"/>
</dbReference>
<evidence type="ECO:0000256" key="4">
    <source>
        <dbReference type="ARBA" id="ARBA00023015"/>
    </source>
</evidence>
<keyword evidence="11" id="KW-1185">Reference proteome</keyword>
<feature type="compositionally biased region" description="Polar residues" evidence="8">
    <location>
        <begin position="115"/>
        <end position="128"/>
    </location>
</feature>
<dbReference type="InterPro" id="IPR036864">
    <property type="entry name" value="Zn2-C6_fun-type_DNA-bd_sf"/>
</dbReference>
<feature type="domain" description="Zn(2)-C6 fungal-type" evidence="9">
    <location>
        <begin position="26"/>
        <end position="56"/>
    </location>
</feature>
<dbReference type="PANTHER" id="PTHR47782">
    <property type="entry name" value="ZN(II)2CYS6 TRANSCRIPTION FACTOR (EUROFUNG)-RELATED"/>
    <property type="match status" value="1"/>
</dbReference>
<dbReference type="SMART" id="SM00066">
    <property type="entry name" value="GAL4"/>
    <property type="match status" value="1"/>
</dbReference>
<keyword evidence="4" id="KW-0805">Transcription regulation</keyword>
<name>A0ABP0CQB9_9PEZI</name>
<organism evidence="10 11">
    <name type="scientific">Sporothrix eucalyptigena</name>
    <dbReference type="NCBI Taxonomy" id="1812306"/>
    <lineage>
        <taxon>Eukaryota</taxon>
        <taxon>Fungi</taxon>
        <taxon>Dikarya</taxon>
        <taxon>Ascomycota</taxon>
        <taxon>Pezizomycotina</taxon>
        <taxon>Sordariomycetes</taxon>
        <taxon>Sordariomycetidae</taxon>
        <taxon>Ophiostomatales</taxon>
        <taxon>Ophiostomataceae</taxon>
        <taxon>Sporothrix</taxon>
    </lineage>
</organism>